<evidence type="ECO:0000313" key="1">
    <source>
        <dbReference type="EMBL" id="PSN85443.1"/>
    </source>
</evidence>
<proteinExistence type="predicted"/>
<dbReference type="AlphaFoldDB" id="A0A2R6AGL5"/>
<gene>
    <name evidence="1" type="ORF">B9Q02_06275</name>
</gene>
<name>A0A2R6AGL5_9ARCH</name>
<comment type="caution">
    <text evidence="1">The sequence shown here is derived from an EMBL/GenBank/DDBJ whole genome shotgun (WGS) entry which is preliminary data.</text>
</comment>
<evidence type="ECO:0000313" key="2">
    <source>
        <dbReference type="Proteomes" id="UP000240569"/>
    </source>
</evidence>
<organism evidence="1 2">
    <name type="scientific">Candidatus Marsarchaeota G1 archaeon BE_D</name>
    <dbReference type="NCBI Taxonomy" id="1978156"/>
    <lineage>
        <taxon>Archaea</taxon>
        <taxon>Candidatus Marsarchaeota</taxon>
        <taxon>Candidatus Marsarchaeota group 1</taxon>
    </lineage>
</organism>
<sequence length="60" mass="6723">MILTVSMVARGCCSSFKSHAHLWEALLSTSMINGVLQHSKNAIRTPRVFEGFHSSLHKLR</sequence>
<dbReference type="EMBL" id="NEXD01000031">
    <property type="protein sequence ID" value="PSN85443.1"/>
    <property type="molecule type" value="Genomic_DNA"/>
</dbReference>
<reference evidence="1 2" key="1">
    <citation type="submission" date="2017-04" db="EMBL/GenBank/DDBJ databases">
        <title>Novel microbial lineages endemic to geothermal iron-oxide mats fill important gaps in the evolutionary history of Archaea.</title>
        <authorList>
            <person name="Jay Z.J."/>
            <person name="Beam J.P."/>
            <person name="Dlakic M."/>
            <person name="Rusch D.B."/>
            <person name="Kozubal M.A."/>
            <person name="Inskeep W.P."/>
        </authorList>
    </citation>
    <scope>NUCLEOTIDE SEQUENCE [LARGE SCALE GENOMIC DNA]</scope>
    <source>
        <strain evidence="1">BE_D</strain>
    </source>
</reference>
<accession>A0A2R6AGL5</accession>
<dbReference type="Proteomes" id="UP000240569">
    <property type="component" value="Unassembled WGS sequence"/>
</dbReference>
<protein>
    <submittedName>
        <fullName evidence="1">Uncharacterized protein</fullName>
    </submittedName>
</protein>